<proteinExistence type="predicted"/>
<evidence type="ECO:0000313" key="2">
    <source>
        <dbReference type="EMBL" id="CAB3376040.1"/>
    </source>
</evidence>
<organism evidence="2 3">
    <name type="scientific">Cloeon dipterum</name>
    <dbReference type="NCBI Taxonomy" id="197152"/>
    <lineage>
        <taxon>Eukaryota</taxon>
        <taxon>Metazoa</taxon>
        <taxon>Ecdysozoa</taxon>
        <taxon>Arthropoda</taxon>
        <taxon>Hexapoda</taxon>
        <taxon>Insecta</taxon>
        <taxon>Pterygota</taxon>
        <taxon>Palaeoptera</taxon>
        <taxon>Ephemeroptera</taxon>
        <taxon>Pisciforma</taxon>
        <taxon>Baetidae</taxon>
        <taxon>Cloeon</taxon>
    </lineage>
</organism>
<reference evidence="2 3" key="1">
    <citation type="submission" date="2020-04" db="EMBL/GenBank/DDBJ databases">
        <authorList>
            <person name="Alioto T."/>
            <person name="Alioto T."/>
            <person name="Gomez Garrido J."/>
        </authorList>
    </citation>
    <scope>NUCLEOTIDE SEQUENCE [LARGE SCALE GENOMIC DNA]</scope>
</reference>
<keyword evidence="3" id="KW-1185">Reference proteome</keyword>
<evidence type="ECO:0000256" key="1">
    <source>
        <dbReference type="SAM" id="MobiDB-lite"/>
    </source>
</evidence>
<feature type="region of interest" description="Disordered" evidence="1">
    <location>
        <begin position="46"/>
        <end position="74"/>
    </location>
</feature>
<dbReference type="Proteomes" id="UP000494165">
    <property type="component" value="Unassembled WGS sequence"/>
</dbReference>
<comment type="caution">
    <text evidence="2">The sequence shown here is derived from an EMBL/GenBank/DDBJ whole genome shotgun (WGS) entry which is preliminary data.</text>
</comment>
<name>A0A8S1CX95_9INSE</name>
<dbReference type="AlphaFoldDB" id="A0A8S1CX95"/>
<evidence type="ECO:0000313" key="3">
    <source>
        <dbReference type="Proteomes" id="UP000494165"/>
    </source>
</evidence>
<sequence length="100" mass="11418">MFESKKVVCCCDALTRLLWKEWKRSLLHPQVAAALALRTRGARLPKFKPGDFGPEKPEIPLYSPSSKHGDLRSRPGEWQPYCENVVLRNGQSLPTCLQRQ</sequence>
<dbReference type="EMBL" id="CADEPI010000123">
    <property type="protein sequence ID" value="CAB3376040.1"/>
    <property type="molecule type" value="Genomic_DNA"/>
</dbReference>
<protein>
    <submittedName>
        <fullName evidence="2">Uncharacterized protein</fullName>
    </submittedName>
</protein>
<gene>
    <name evidence="2" type="ORF">CLODIP_2_CD15677</name>
</gene>
<accession>A0A8S1CX95</accession>